<dbReference type="EMBL" id="VHLL01000004">
    <property type="protein sequence ID" value="MCT8337534.1"/>
    <property type="molecule type" value="Genomic_DNA"/>
</dbReference>
<accession>A0A9E4ZL18</accession>
<sequence>MVALVVQMLDLNRRLVEAKAAHEKEVLAGMIDATDRQIDRLVYELYGLTEEEIAVVEGAA</sequence>
<protein>
    <submittedName>
        <fullName evidence="1">Uncharacterized protein</fullName>
    </submittedName>
</protein>
<gene>
    <name evidence="1" type="ORF">FKB36_08565</name>
</gene>
<name>A0A9E4ZL18_9EURY</name>
<keyword evidence="2" id="KW-1185">Reference proteome</keyword>
<dbReference type="Proteomes" id="UP001065682">
    <property type="component" value="Unassembled WGS sequence"/>
</dbReference>
<evidence type="ECO:0000313" key="1">
    <source>
        <dbReference type="EMBL" id="MCT8337534.1"/>
    </source>
</evidence>
<organism evidence="1 2">
    <name type="scientific">Methanoculleus formosensis</name>
    <dbReference type="NCBI Taxonomy" id="2590886"/>
    <lineage>
        <taxon>Archaea</taxon>
        <taxon>Methanobacteriati</taxon>
        <taxon>Methanobacteriota</taxon>
        <taxon>Stenosarchaea group</taxon>
        <taxon>Methanomicrobia</taxon>
        <taxon>Methanomicrobiales</taxon>
        <taxon>Methanomicrobiaceae</taxon>
        <taxon>Methanoculleus</taxon>
    </lineage>
</organism>
<dbReference type="AlphaFoldDB" id="A0A9E4ZL18"/>
<proteinExistence type="predicted"/>
<comment type="caution">
    <text evidence="1">The sequence shown here is derived from an EMBL/GenBank/DDBJ whole genome shotgun (WGS) entry which is preliminary data.</text>
</comment>
<evidence type="ECO:0000313" key="2">
    <source>
        <dbReference type="Proteomes" id="UP001065682"/>
    </source>
</evidence>
<reference evidence="1" key="1">
    <citation type="submission" date="2019-06" db="EMBL/GenBank/DDBJ databases">
        <title>Methanoculleus strain from Tamsui River, Taipei, Taiwan.</title>
        <authorList>
            <person name="You Y.-T."/>
            <person name="Chen S.-C."/>
            <person name="Lai S.-J."/>
            <person name="Lee Y.-C."/>
            <person name="Lai M.-C."/>
        </authorList>
    </citation>
    <scope>NUCLEOTIDE SEQUENCE</scope>
    <source>
        <strain evidence="1">Afa-1</strain>
    </source>
</reference>